<sequence length="56" mass="6343">MPVEIRELIIKTQISTSEANQQAGISAEDVKQLKKQLLAECKKMISERTKRGTNTR</sequence>
<evidence type="ECO:0000313" key="2">
    <source>
        <dbReference type="Proteomes" id="UP000199643"/>
    </source>
</evidence>
<evidence type="ECO:0000313" key="1">
    <source>
        <dbReference type="EMBL" id="SDG65035.1"/>
    </source>
</evidence>
<name>A0A1G7VZ44_9SPHI</name>
<gene>
    <name evidence="1" type="ORF">SAMN05421827_10927</name>
</gene>
<protein>
    <submittedName>
        <fullName evidence="1">Uncharacterized protein</fullName>
    </submittedName>
</protein>
<reference evidence="2" key="1">
    <citation type="submission" date="2016-10" db="EMBL/GenBank/DDBJ databases">
        <authorList>
            <person name="Varghese N."/>
            <person name="Submissions S."/>
        </authorList>
    </citation>
    <scope>NUCLEOTIDE SEQUENCE [LARGE SCALE GENOMIC DNA]</scope>
    <source>
        <strain evidence="2">DSM 17933</strain>
    </source>
</reference>
<keyword evidence="2" id="KW-1185">Reference proteome</keyword>
<dbReference type="AlphaFoldDB" id="A0A1G7VZ44"/>
<accession>A0A1G7VZ44</accession>
<dbReference type="EMBL" id="FNCH01000009">
    <property type="protein sequence ID" value="SDG65035.1"/>
    <property type="molecule type" value="Genomic_DNA"/>
</dbReference>
<dbReference type="Pfam" id="PF19265">
    <property type="entry name" value="DUF5908"/>
    <property type="match status" value="1"/>
</dbReference>
<dbReference type="InterPro" id="IPR045459">
    <property type="entry name" value="DUF5908"/>
</dbReference>
<dbReference type="Proteomes" id="UP000199643">
    <property type="component" value="Unassembled WGS sequence"/>
</dbReference>
<dbReference type="RefSeq" id="WP_167354729.1">
    <property type="nucleotide sequence ID" value="NZ_FNCH01000009.1"/>
</dbReference>
<proteinExistence type="predicted"/>
<dbReference type="STRING" id="405671.SAMN05421827_10927"/>
<organism evidence="1 2">
    <name type="scientific">Pedobacter terrae</name>
    <dbReference type="NCBI Taxonomy" id="405671"/>
    <lineage>
        <taxon>Bacteria</taxon>
        <taxon>Pseudomonadati</taxon>
        <taxon>Bacteroidota</taxon>
        <taxon>Sphingobacteriia</taxon>
        <taxon>Sphingobacteriales</taxon>
        <taxon>Sphingobacteriaceae</taxon>
        <taxon>Pedobacter</taxon>
    </lineage>
</organism>